<dbReference type="InterPro" id="IPR005474">
    <property type="entry name" value="Transketolase_N"/>
</dbReference>
<evidence type="ECO:0000313" key="5">
    <source>
        <dbReference type="EMBL" id="EAP87263.1"/>
    </source>
</evidence>
<proteinExistence type="inferred from homology"/>
<dbReference type="Pfam" id="PF00456">
    <property type="entry name" value="Transketolase_N"/>
    <property type="match status" value="1"/>
</dbReference>
<evidence type="ECO:0000256" key="3">
    <source>
        <dbReference type="ARBA" id="ARBA00023052"/>
    </source>
</evidence>
<evidence type="ECO:0000259" key="4">
    <source>
        <dbReference type="Pfam" id="PF00456"/>
    </source>
</evidence>
<dbReference type="Proteomes" id="UP000002297">
    <property type="component" value="Chromosome"/>
</dbReference>
<comment type="similarity">
    <text evidence="2">Belongs to the transketolase family.</text>
</comment>
<dbReference type="PANTHER" id="PTHR47514:SF1">
    <property type="entry name" value="TRANSKETOLASE N-TERMINAL SECTION-RELATED"/>
    <property type="match status" value="1"/>
</dbReference>
<gene>
    <name evidence="5" type="ordered locus">CA2559_00870</name>
</gene>
<dbReference type="STRING" id="216432.CA2559_00870"/>
<dbReference type="KEGG" id="cat:CA2559_00870"/>
<dbReference type="AlphaFoldDB" id="A3U4U6"/>
<sequence length="293" mass="32100">MRIFAENQPIPNMADIKALEDFVTQVRRDILRQVHRVNSGHPGGSLGCAEFFTALYQEVMTHNSDFNMNGKDEDVFFLSNGHISPVFYSVLARSGYFPVEELNTFRLINSRLQGHPTTHEGLPGIRMASGSLGQGLSVAIGAASSKKLNGDDKLVYALLGDGELQEGQNWEAFMYAAGNGIDNLIATIDLNGQQIDGSTDKVLPLGNLKEKFVAFGWDVLEIKDGNNIKEVIDGLKLAKSKTGNGKPVLILMHTVMGNGVDFMMHTHAWHGKAPNDEQLETALKQNPETLGDY</sequence>
<evidence type="ECO:0000313" key="6">
    <source>
        <dbReference type="Proteomes" id="UP000002297"/>
    </source>
</evidence>
<organism evidence="5 6">
    <name type="scientific">Croceibacter atlanticus (strain ATCC BAA-628 / JCM 21780 / CIP 108009 / IAM 15332 / KCTC 12090 / HTCC2559)</name>
    <dbReference type="NCBI Taxonomy" id="216432"/>
    <lineage>
        <taxon>Bacteria</taxon>
        <taxon>Pseudomonadati</taxon>
        <taxon>Bacteroidota</taxon>
        <taxon>Flavobacteriia</taxon>
        <taxon>Flavobacteriales</taxon>
        <taxon>Flavobacteriaceae</taxon>
        <taxon>Croceibacter</taxon>
    </lineage>
</organism>
<accession>A3U4U6</accession>
<reference evidence="5 6" key="1">
    <citation type="journal article" date="2010" name="J. Bacteriol.">
        <title>The complete genome sequence of Croceibacter atlanticus HTCC2559T.</title>
        <authorList>
            <person name="Oh H.M."/>
            <person name="Kang I."/>
            <person name="Ferriera S."/>
            <person name="Giovannoni S.J."/>
            <person name="Cho J.C."/>
        </authorList>
    </citation>
    <scope>NUCLEOTIDE SEQUENCE [LARGE SCALE GENOMIC DNA]</scope>
    <source>
        <strain evidence="6">ATCC BAA-628 / HTCC2559 / KCTC 12090</strain>
    </source>
</reference>
<comment type="cofactor">
    <cofactor evidence="1">
        <name>thiamine diphosphate</name>
        <dbReference type="ChEBI" id="CHEBI:58937"/>
    </cofactor>
</comment>
<dbReference type="eggNOG" id="COG3959">
    <property type="taxonomic scope" value="Bacteria"/>
</dbReference>
<keyword evidence="3" id="KW-0786">Thiamine pyrophosphate</keyword>
<feature type="domain" description="Transketolase N-terminal" evidence="4">
    <location>
        <begin position="23"/>
        <end position="281"/>
    </location>
</feature>
<evidence type="ECO:0000256" key="2">
    <source>
        <dbReference type="ARBA" id="ARBA00007131"/>
    </source>
</evidence>
<name>A3U4U6_CROAH</name>
<dbReference type="InterPro" id="IPR029061">
    <property type="entry name" value="THDP-binding"/>
</dbReference>
<dbReference type="Gene3D" id="3.40.50.970">
    <property type="match status" value="1"/>
</dbReference>
<dbReference type="CDD" id="cd02012">
    <property type="entry name" value="TPP_TK"/>
    <property type="match status" value="1"/>
</dbReference>
<dbReference type="PANTHER" id="PTHR47514">
    <property type="entry name" value="TRANSKETOLASE N-TERMINAL SECTION-RELATED"/>
    <property type="match status" value="1"/>
</dbReference>
<protein>
    <submittedName>
        <fullName evidence="5">Transketolase, N-terminal subunit</fullName>
    </submittedName>
</protein>
<dbReference type="SUPFAM" id="SSF52518">
    <property type="entry name" value="Thiamin diphosphate-binding fold (THDP-binding)"/>
    <property type="match status" value="1"/>
</dbReference>
<dbReference type="HOGENOM" id="CLU_009227_4_1_10"/>
<dbReference type="EMBL" id="CP002046">
    <property type="protein sequence ID" value="EAP87263.1"/>
    <property type="molecule type" value="Genomic_DNA"/>
</dbReference>
<evidence type="ECO:0000256" key="1">
    <source>
        <dbReference type="ARBA" id="ARBA00001964"/>
    </source>
</evidence>
<keyword evidence="6" id="KW-1185">Reference proteome</keyword>